<reference evidence="5 6" key="1">
    <citation type="journal article" date="2012" name="Appl. Environ. Microbiol.">
        <title>Short-read sequencing for genomic analysis of the brown rot fungus Fibroporia radiculosa.</title>
        <authorList>
            <person name="Tang J.D."/>
            <person name="Perkins A.D."/>
            <person name="Sonstegard T.S."/>
            <person name="Schroeder S.G."/>
            <person name="Burgess S.C."/>
            <person name="Diehl S.V."/>
        </authorList>
    </citation>
    <scope>NUCLEOTIDE SEQUENCE [LARGE SCALE GENOMIC DNA]</scope>
    <source>
        <strain evidence="5 6">TFFH 294</strain>
    </source>
</reference>
<name>J4IBE2_9APHY</name>
<keyword evidence="4" id="KW-0732">Signal</keyword>
<dbReference type="AlphaFoldDB" id="J4IBE2"/>
<dbReference type="HOGENOM" id="CLU_111635_0_0_1"/>
<evidence type="ECO:0000256" key="1">
    <source>
        <dbReference type="ARBA" id="ARBA00004613"/>
    </source>
</evidence>
<keyword evidence="3" id="KW-0964">Secreted</keyword>
<dbReference type="InterPro" id="IPR010829">
    <property type="entry name" value="Cerato-platanin"/>
</dbReference>
<dbReference type="SUPFAM" id="SSF50685">
    <property type="entry name" value="Barwin-like endoglucanases"/>
    <property type="match status" value="1"/>
</dbReference>
<protein>
    <recommendedName>
        <fullName evidence="7">Cerato-platanin</fullName>
    </recommendedName>
</protein>
<feature type="chain" id="PRO_5003779502" description="Cerato-platanin" evidence="4">
    <location>
        <begin position="20"/>
        <end position="153"/>
    </location>
</feature>
<comment type="similarity">
    <text evidence="2">Belongs to the cerato-platanin family.</text>
</comment>
<feature type="signal peptide" evidence="4">
    <location>
        <begin position="1"/>
        <end position="19"/>
    </location>
</feature>
<proteinExistence type="inferred from homology"/>
<dbReference type="GO" id="GO:0005576">
    <property type="term" value="C:extracellular region"/>
    <property type="evidence" value="ECO:0007669"/>
    <property type="project" value="UniProtKB-SubCell"/>
</dbReference>
<dbReference type="CDD" id="cd22778">
    <property type="entry name" value="DPBB_CEPL-like"/>
    <property type="match status" value="1"/>
</dbReference>
<dbReference type="InterPro" id="IPR036908">
    <property type="entry name" value="RlpA-like_sf"/>
</dbReference>
<evidence type="ECO:0000256" key="3">
    <source>
        <dbReference type="ARBA" id="ARBA00022525"/>
    </source>
</evidence>
<dbReference type="Proteomes" id="UP000006352">
    <property type="component" value="Unassembled WGS sequence"/>
</dbReference>
<dbReference type="EMBL" id="HE797160">
    <property type="protein sequence ID" value="CCM04506.1"/>
    <property type="molecule type" value="Genomic_DNA"/>
</dbReference>
<evidence type="ECO:0000256" key="4">
    <source>
        <dbReference type="SAM" id="SignalP"/>
    </source>
</evidence>
<comment type="subcellular location">
    <subcellularLocation>
        <location evidence="1">Secreted</location>
    </subcellularLocation>
</comment>
<dbReference type="GeneID" id="24099417"/>
<evidence type="ECO:0000313" key="5">
    <source>
        <dbReference type="EMBL" id="CCM04506.1"/>
    </source>
</evidence>
<accession>J4IBE2</accession>
<dbReference type="OrthoDB" id="4898945at2759"/>
<dbReference type="RefSeq" id="XP_012183789.1">
    <property type="nucleotide sequence ID" value="XM_012328399.1"/>
</dbReference>
<keyword evidence="6" id="KW-1185">Reference proteome</keyword>
<evidence type="ECO:0000313" key="6">
    <source>
        <dbReference type="Proteomes" id="UP000006352"/>
    </source>
</evidence>
<evidence type="ECO:0000256" key="2">
    <source>
        <dbReference type="ARBA" id="ARBA00010421"/>
    </source>
</evidence>
<gene>
    <name evidence="5" type="ORF">FIBRA_06687</name>
</gene>
<evidence type="ECO:0008006" key="7">
    <source>
        <dbReference type="Google" id="ProtNLM"/>
    </source>
</evidence>
<dbReference type="Gene3D" id="2.40.40.10">
    <property type="entry name" value="RlpA-like domain"/>
    <property type="match status" value="1"/>
</dbReference>
<dbReference type="Pfam" id="PF07249">
    <property type="entry name" value="Cerato-platanin"/>
    <property type="match status" value="1"/>
</dbReference>
<sequence>MRFSIIASALALFVPAAFGQTTVSVSYDTVYDNSSQSLNTVACSDGPNGLERYGYSTIGQLPDFPYVGGAYVVTGWGSAECGTCWQLVYDGNTINVLAIDYTATGFNIALEAMNALTDNQATFLGRVDAVATQVDASILGPLSHSRDIITDVD</sequence>
<organism evidence="5 6">
    <name type="scientific">Fibroporia radiculosa</name>
    <dbReference type="NCBI Taxonomy" id="599839"/>
    <lineage>
        <taxon>Eukaryota</taxon>
        <taxon>Fungi</taxon>
        <taxon>Dikarya</taxon>
        <taxon>Basidiomycota</taxon>
        <taxon>Agaricomycotina</taxon>
        <taxon>Agaricomycetes</taxon>
        <taxon>Polyporales</taxon>
        <taxon>Fibroporiaceae</taxon>
        <taxon>Fibroporia</taxon>
    </lineage>
</organism>
<dbReference type="InParanoid" id="J4IBE2"/>